<gene>
    <name evidence="1" type="ORF">ECRASSUSDP1_LOCUS26403</name>
</gene>
<proteinExistence type="predicted"/>
<dbReference type="Proteomes" id="UP001295684">
    <property type="component" value="Unassembled WGS sequence"/>
</dbReference>
<sequence length="118" mass="13449">MSVSRQGKSILTRLSAGNVTQHNPDLRPETQKKFGFLSSMNMGIESTSKPFIEQQTVFQWAGHRNELLYLFAFLALGYWMKSSKLRYEDSLRKGSVATNTYAKMDLSTASREFTKSIQ</sequence>
<name>A0AAD2D9X1_EUPCR</name>
<comment type="caution">
    <text evidence="1">The sequence shown here is derived from an EMBL/GenBank/DDBJ whole genome shotgun (WGS) entry which is preliminary data.</text>
</comment>
<evidence type="ECO:0000313" key="1">
    <source>
        <dbReference type="EMBL" id="CAI2384863.1"/>
    </source>
</evidence>
<protein>
    <submittedName>
        <fullName evidence="1">Uncharacterized protein</fullName>
    </submittedName>
</protein>
<dbReference type="EMBL" id="CAMPGE010027212">
    <property type="protein sequence ID" value="CAI2384863.1"/>
    <property type="molecule type" value="Genomic_DNA"/>
</dbReference>
<evidence type="ECO:0000313" key="2">
    <source>
        <dbReference type="Proteomes" id="UP001295684"/>
    </source>
</evidence>
<organism evidence="1 2">
    <name type="scientific">Euplotes crassus</name>
    <dbReference type="NCBI Taxonomy" id="5936"/>
    <lineage>
        <taxon>Eukaryota</taxon>
        <taxon>Sar</taxon>
        <taxon>Alveolata</taxon>
        <taxon>Ciliophora</taxon>
        <taxon>Intramacronucleata</taxon>
        <taxon>Spirotrichea</taxon>
        <taxon>Hypotrichia</taxon>
        <taxon>Euplotida</taxon>
        <taxon>Euplotidae</taxon>
        <taxon>Moneuplotes</taxon>
    </lineage>
</organism>
<dbReference type="AlphaFoldDB" id="A0AAD2D9X1"/>
<reference evidence="1" key="1">
    <citation type="submission" date="2023-07" db="EMBL/GenBank/DDBJ databases">
        <authorList>
            <consortium name="AG Swart"/>
            <person name="Singh M."/>
            <person name="Singh A."/>
            <person name="Seah K."/>
            <person name="Emmerich C."/>
        </authorList>
    </citation>
    <scope>NUCLEOTIDE SEQUENCE</scope>
    <source>
        <strain evidence="1">DP1</strain>
    </source>
</reference>
<accession>A0AAD2D9X1</accession>
<keyword evidence="2" id="KW-1185">Reference proteome</keyword>